<dbReference type="Proteomes" id="UP000078532">
    <property type="component" value="Unassembled WGS sequence"/>
</dbReference>
<evidence type="ECO:0000313" key="6">
    <source>
        <dbReference type="Proteomes" id="UP000078532"/>
    </source>
</evidence>
<dbReference type="Pfam" id="PF00148">
    <property type="entry name" value="Oxidored_nitro"/>
    <property type="match status" value="1"/>
</dbReference>
<dbReference type="OrthoDB" id="9767044at2"/>
<dbReference type="Gene3D" id="3.30.420.130">
    <property type="entry name" value="Dinitrogenase iron-molybdenum cofactor biosynthesis domain"/>
    <property type="match status" value="1"/>
</dbReference>
<dbReference type="SUPFAM" id="SSF53807">
    <property type="entry name" value="Helical backbone' metal receptor"/>
    <property type="match status" value="1"/>
</dbReference>
<dbReference type="PROSITE" id="PS00699">
    <property type="entry name" value="NITROGENASE_1_1"/>
    <property type="match status" value="1"/>
</dbReference>
<gene>
    <name evidence="5" type="ORF">A6M21_01800</name>
</gene>
<organism evidence="5 6">
    <name type="scientific">Desulfotomaculum copahuensis</name>
    <dbReference type="NCBI Taxonomy" id="1838280"/>
    <lineage>
        <taxon>Bacteria</taxon>
        <taxon>Bacillati</taxon>
        <taxon>Bacillota</taxon>
        <taxon>Clostridia</taxon>
        <taxon>Eubacteriales</taxon>
        <taxon>Desulfotomaculaceae</taxon>
        <taxon>Desulfotomaculum</taxon>
    </lineage>
</organism>
<evidence type="ECO:0000259" key="4">
    <source>
        <dbReference type="Pfam" id="PF02579"/>
    </source>
</evidence>
<proteinExistence type="inferred from homology"/>
<dbReference type="InterPro" id="IPR036105">
    <property type="entry name" value="DiNase_FeMo-co_biosyn_sf"/>
</dbReference>
<dbReference type="InterPro" id="IPR049939">
    <property type="entry name" value="NifE-like"/>
</dbReference>
<accession>A0A1B7LKF7</accession>
<evidence type="ECO:0000256" key="1">
    <source>
        <dbReference type="ARBA" id="ARBA00023231"/>
    </source>
</evidence>
<dbReference type="InterPro" id="IPR003731">
    <property type="entry name" value="Di-Nase_FeMo-co_biosynth"/>
</dbReference>
<dbReference type="Gene3D" id="3.40.50.1980">
    <property type="entry name" value="Nitrogenase molybdenum iron protein domain"/>
    <property type="match status" value="3"/>
</dbReference>
<keyword evidence="1 2" id="KW-0535">Nitrogen fixation</keyword>
<dbReference type="PANTHER" id="PTHR42956">
    <property type="entry name" value="NITROGENASE IRON-MOLYBDENUM COFACTOR BIOSYNTHESIS PROTEIN NIFE"/>
    <property type="match status" value="1"/>
</dbReference>
<keyword evidence="6" id="KW-1185">Reference proteome</keyword>
<dbReference type="Pfam" id="PF02579">
    <property type="entry name" value="Nitro_FeMo-Co"/>
    <property type="match status" value="1"/>
</dbReference>
<dbReference type="STRING" id="1838280.A6M21_01800"/>
<feature type="domain" description="Dinitrogenase iron-molybdenum cofactor biosynthesis" evidence="4">
    <location>
        <begin position="463"/>
        <end position="548"/>
    </location>
</feature>
<dbReference type="InterPro" id="IPR000510">
    <property type="entry name" value="Nase/OxRdtase_comp1"/>
</dbReference>
<dbReference type="PANTHER" id="PTHR42956:SF1">
    <property type="entry name" value="NITROGENASE IRON-MOLYBDENUM COFACTOR BIOSYNTHESIS PROTEIN NIFE"/>
    <property type="match status" value="1"/>
</dbReference>
<sequence length="570" mass="61654">MEMPVEVMPERAGHLMVKGAGCGGDGLPRCEQATLPGVVSQRACALYGARWMLAAVKDVLHLMHGPVGCAWNAVTVRRKSYPVAATCLEEQDIIFGGGEKLRRCIGEAVRLHPGAKGVLVYVTCAAGLIGEDVEAVCGEASAELKLPVAPVLCPGFCGVGQGDGHDAAAAALLEYFIDRGEPGPVLANSVNILGEFDIRGDLQEIEKLLGRLGLKIICAVSGRASVENLSRARRAALNIVHCRRTGRMMAEAMEKRYGIPQLKVSFFGLAETAAALQALGRFFHRDGVEKWVREEATAARQKAAPYLKSLAGKRVALFFGASRMGSMARVFQELGMELIMNGSQFGCREDYREAGRRLKRGALLVDDAHELELAEFLRRRRPHLLVGGTREKFMAHKLGVPFLVFPQETSPYAGFDGLVHLAREMAALLDAPVWRLARPSGESPAVRPVWPEEIKVAVASREGMYVDQHFGRAGKFLIFTLNGRKVRQIEVRESNGGAADCREKTAKASMEQKMALLADCRAVVCLAAGHCARELAAGKGLLIMETDAAVPGALDDCVRMLASEEVAENE</sequence>
<feature type="domain" description="Nitrogenase/oxidoreductase component 1" evidence="3">
    <location>
        <begin position="44"/>
        <end position="429"/>
    </location>
</feature>
<dbReference type="CDD" id="cd01967">
    <property type="entry name" value="Nitrogenase_MoFe_alpha_like"/>
    <property type="match status" value="1"/>
</dbReference>
<dbReference type="InterPro" id="IPR000318">
    <property type="entry name" value="Nase_comp1_CS"/>
</dbReference>
<evidence type="ECO:0000256" key="2">
    <source>
        <dbReference type="RuleBase" id="RU004021"/>
    </source>
</evidence>
<comment type="caution">
    <text evidence="5">The sequence shown here is derived from an EMBL/GenBank/DDBJ whole genome shotgun (WGS) entry which is preliminary data.</text>
</comment>
<dbReference type="EMBL" id="LYVF01000002">
    <property type="protein sequence ID" value="OAT87056.1"/>
    <property type="molecule type" value="Genomic_DNA"/>
</dbReference>
<dbReference type="GO" id="GO:0016163">
    <property type="term" value="F:nitrogenase activity"/>
    <property type="evidence" value="ECO:0007669"/>
    <property type="project" value="InterPro"/>
</dbReference>
<dbReference type="SMR" id="A0A1B7LKF7"/>
<dbReference type="SUPFAM" id="SSF53146">
    <property type="entry name" value="Nitrogenase accessory factor-like"/>
    <property type="match status" value="1"/>
</dbReference>
<evidence type="ECO:0000313" key="5">
    <source>
        <dbReference type="EMBL" id="OAT87056.1"/>
    </source>
</evidence>
<protein>
    <submittedName>
        <fullName evidence="5">Nitrogenase</fullName>
    </submittedName>
</protein>
<comment type="similarity">
    <text evidence="2">Belongs to the NifD/NifK/NifE/NifN family.</text>
</comment>
<reference evidence="5 6" key="1">
    <citation type="submission" date="2016-04" db="EMBL/GenBank/DDBJ databases">
        <authorList>
            <person name="Evans L.H."/>
            <person name="Alamgir A."/>
            <person name="Owens N."/>
            <person name="Weber N.D."/>
            <person name="Virtaneva K."/>
            <person name="Barbian K."/>
            <person name="Babar A."/>
            <person name="Rosenke K."/>
        </authorList>
    </citation>
    <scope>NUCLEOTIDE SEQUENCE [LARGE SCALE GENOMIC DNA]</scope>
    <source>
        <strain evidence="5 6">LMa1</strain>
    </source>
</reference>
<name>A0A1B7LKF7_9FIRM</name>
<evidence type="ECO:0000259" key="3">
    <source>
        <dbReference type="Pfam" id="PF00148"/>
    </source>
</evidence>
<dbReference type="AlphaFoldDB" id="A0A1B7LKF7"/>